<dbReference type="GeneID" id="65095620"/>
<evidence type="ECO:0000313" key="1">
    <source>
        <dbReference type="EMBL" id="QVV89057.1"/>
    </source>
</evidence>
<evidence type="ECO:0008006" key="3">
    <source>
        <dbReference type="Google" id="ProtNLM"/>
    </source>
</evidence>
<proteinExistence type="predicted"/>
<evidence type="ECO:0000313" key="2">
    <source>
        <dbReference type="Proteomes" id="UP000680656"/>
    </source>
</evidence>
<dbReference type="EMBL" id="CP075546">
    <property type="protein sequence ID" value="QVV89057.1"/>
    <property type="molecule type" value="Genomic_DNA"/>
</dbReference>
<reference evidence="1 2" key="1">
    <citation type="submission" date="2021-05" db="EMBL/GenBank/DDBJ databases">
        <title>A novel Methanospirillum isolate from a pyrite-forming mixed culture.</title>
        <authorList>
            <person name="Bunk B."/>
            <person name="Sproer C."/>
            <person name="Spring S."/>
            <person name="Pester M."/>
        </authorList>
    </citation>
    <scope>NUCLEOTIDE SEQUENCE [LARGE SCALE GENOMIC DNA]</scope>
    <source>
        <strain evidence="1 2">J.3.6.1-F.2.7.3</strain>
    </source>
</reference>
<accession>A0A8E7B261</accession>
<dbReference type="KEGG" id="mrtj:KHC33_00510"/>
<dbReference type="Proteomes" id="UP000680656">
    <property type="component" value="Chromosome"/>
</dbReference>
<dbReference type="RefSeq" id="WP_214419859.1">
    <property type="nucleotide sequence ID" value="NZ_CP075546.1"/>
</dbReference>
<keyword evidence="2" id="KW-1185">Reference proteome</keyword>
<name>A0A8E7B261_9EURY</name>
<protein>
    <recommendedName>
        <fullName evidence="3">DUF4868 domain-containing protein</fullName>
    </recommendedName>
</protein>
<sequence length="309" mass="35327">MVLEEEIWFSSEEEAQECARIFKGLNVSVHIRTKVDLDNRVIYKAPYTALKGVLEEEISWIQEENQEDGDEITQVFQDLITDLSEDRGLLEKTFSEHNPGDHIGIKVFDVLINDGVIPDTEESMDAFLKEATLTRILELNNLLDLDEQGMILSNTISPDDAVMSFFGDDIPPLREESLKKWNIIRSLEAKDTFSFIVTTGPDVVFLEELTDLEDFFERIEYDENTNLFFINLQVKQVLVAEILSIIQNEGHRSKDELITDFMHRTLPIEDEKLHIGLHLSPGYIEGVLSDLKKIGILKGKDSKLKIVIS</sequence>
<dbReference type="AlphaFoldDB" id="A0A8E7B261"/>
<organism evidence="1 2">
    <name type="scientific">Methanospirillum purgamenti</name>
    <dbReference type="NCBI Taxonomy" id="2834276"/>
    <lineage>
        <taxon>Archaea</taxon>
        <taxon>Methanobacteriati</taxon>
        <taxon>Methanobacteriota</taxon>
        <taxon>Stenosarchaea group</taxon>
        <taxon>Methanomicrobia</taxon>
        <taxon>Methanomicrobiales</taxon>
        <taxon>Methanospirillaceae</taxon>
        <taxon>Methanospirillum</taxon>
    </lineage>
</organism>
<gene>
    <name evidence="1" type="ORF">KHC33_00510</name>
</gene>